<evidence type="ECO:0000259" key="4">
    <source>
        <dbReference type="PROSITE" id="PS51186"/>
    </source>
</evidence>
<feature type="compositionally biased region" description="Low complexity" evidence="3">
    <location>
        <begin position="16"/>
        <end position="32"/>
    </location>
</feature>
<dbReference type="OrthoDB" id="47374at2759"/>
<protein>
    <recommendedName>
        <fullName evidence="4">N-acetyltransferase domain-containing protein</fullName>
    </recommendedName>
</protein>
<feature type="region of interest" description="Disordered" evidence="3">
    <location>
        <begin position="305"/>
        <end position="396"/>
    </location>
</feature>
<dbReference type="Proteomes" id="UP001140453">
    <property type="component" value="Unassembled WGS sequence"/>
</dbReference>
<dbReference type="PANTHER" id="PTHR42919:SF8">
    <property type="entry name" value="N-ALPHA-ACETYLTRANSFERASE 50"/>
    <property type="match status" value="1"/>
</dbReference>
<dbReference type="EMBL" id="JAPEVB010000006">
    <property type="protein sequence ID" value="KAJ4386499.1"/>
    <property type="molecule type" value="Genomic_DNA"/>
</dbReference>
<keyword evidence="6" id="KW-1185">Reference proteome</keyword>
<dbReference type="InterPro" id="IPR051556">
    <property type="entry name" value="N-term/lysine_N-AcTrnsfr"/>
</dbReference>
<evidence type="ECO:0000313" key="5">
    <source>
        <dbReference type="EMBL" id="KAJ4386499.1"/>
    </source>
</evidence>
<evidence type="ECO:0000256" key="2">
    <source>
        <dbReference type="ARBA" id="ARBA00023315"/>
    </source>
</evidence>
<dbReference type="SUPFAM" id="SSF55729">
    <property type="entry name" value="Acyl-CoA N-acyltransferases (Nat)"/>
    <property type="match status" value="1"/>
</dbReference>
<proteinExistence type="predicted"/>
<feature type="region of interest" description="Disordered" evidence="3">
    <location>
        <begin position="1"/>
        <end position="61"/>
    </location>
</feature>
<organism evidence="5 6">
    <name type="scientific">Gnomoniopsis smithogilvyi</name>
    <dbReference type="NCBI Taxonomy" id="1191159"/>
    <lineage>
        <taxon>Eukaryota</taxon>
        <taxon>Fungi</taxon>
        <taxon>Dikarya</taxon>
        <taxon>Ascomycota</taxon>
        <taxon>Pezizomycotina</taxon>
        <taxon>Sordariomycetes</taxon>
        <taxon>Sordariomycetidae</taxon>
        <taxon>Diaporthales</taxon>
        <taxon>Gnomoniaceae</taxon>
        <taxon>Gnomoniopsis</taxon>
    </lineage>
</organism>
<dbReference type="GO" id="GO:0007064">
    <property type="term" value="P:mitotic sister chromatid cohesion"/>
    <property type="evidence" value="ECO:0007669"/>
    <property type="project" value="TreeGrafter"/>
</dbReference>
<keyword evidence="2" id="KW-0012">Acyltransferase</keyword>
<feature type="region of interest" description="Disordered" evidence="3">
    <location>
        <begin position="273"/>
        <end position="293"/>
    </location>
</feature>
<evidence type="ECO:0000256" key="1">
    <source>
        <dbReference type="ARBA" id="ARBA00022679"/>
    </source>
</evidence>
<dbReference type="PROSITE" id="PS51186">
    <property type="entry name" value="GNAT"/>
    <property type="match status" value="1"/>
</dbReference>
<evidence type="ECO:0000313" key="6">
    <source>
        <dbReference type="Proteomes" id="UP001140453"/>
    </source>
</evidence>
<dbReference type="GO" id="GO:0031415">
    <property type="term" value="C:NatA complex"/>
    <property type="evidence" value="ECO:0007669"/>
    <property type="project" value="TreeGrafter"/>
</dbReference>
<reference evidence="5" key="1">
    <citation type="submission" date="2022-10" db="EMBL/GenBank/DDBJ databases">
        <title>Tapping the CABI collections for fungal endophytes: first genome assemblies for Collariella, Neodidymelliopsis, Ascochyta clinopodiicola, Didymella pomorum, Didymosphaeria variabile, Neocosmospora piperis and Neocucurbitaria cava.</title>
        <authorList>
            <person name="Hill R."/>
        </authorList>
    </citation>
    <scope>NUCLEOTIDE SEQUENCE</scope>
    <source>
        <strain evidence="5">IMI 355082</strain>
    </source>
</reference>
<name>A0A9W8YKP3_9PEZI</name>
<dbReference type="AlphaFoldDB" id="A0A9W8YKP3"/>
<comment type="caution">
    <text evidence="5">The sequence shown here is derived from an EMBL/GenBank/DDBJ whole genome shotgun (WGS) entry which is preliminary data.</text>
</comment>
<gene>
    <name evidence="5" type="ORF">N0V93_009396</name>
</gene>
<keyword evidence="1" id="KW-0808">Transferase</keyword>
<feature type="compositionally biased region" description="Pro residues" evidence="3">
    <location>
        <begin position="314"/>
        <end position="325"/>
    </location>
</feature>
<dbReference type="GO" id="GO:0016747">
    <property type="term" value="F:acyltransferase activity, transferring groups other than amino-acyl groups"/>
    <property type="evidence" value="ECO:0007669"/>
    <property type="project" value="InterPro"/>
</dbReference>
<dbReference type="InterPro" id="IPR000182">
    <property type="entry name" value="GNAT_dom"/>
</dbReference>
<accession>A0A9W8YKP3</accession>
<feature type="compositionally biased region" description="Pro residues" evidence="3">
    <location>
        <begin position="44"/>
        <end position="56"/>
    </location>
</feature>
<dbReference type="PANTHER" id="PTHR42919">
    <property type="entry name" value="N-ALPHA-ACETYLTRANSFERASE"/>
    <property type="match status" value="1"/>
</dbReference>
<feature type="domain" description="N-acetyltransferase" evidence="4">
    <location>
        <begin position="79"/>
        <end position="271"/>
    </location>
</feature>
<evidence type="ECO:0000256" key="3">
    <source>
        <dbReference type="SAM" id="MobiDB-lite"/>
    </source>
</evidence>
<dbReference type="InterPro" id="IPR016181">
    <property type="entry name" value="Acyl_CoA_acyltransferase"/>
</dbReference>
<sequence length="396" mass="42554">MTRAGQPSILSFFHKQPQQQQQSQAPPKYAAPLSHSHPPLEARPAPPNPPPAPQPTPLAQSVIPPLSSLPTILSSHPSATIVPVTEAHIPALRRINALLLPVNYTDAFYRAILDPAVSGLFSRSILWQQAPTDAPKVIGGLICRLEPSPFHPTTEVYDPSLAKSSAKSVAPPRVGQGHALYIQSLVLLAPYRGLGLVTATLEGISEAVAQVTRESGGKGLRIDWVYAHVWTENEEGLAWYGRRGFERDGVLERYYWKLQPDSAWVLKKRVGLDDKGKTGSSSKAEDAQEGVAEVPASVTAAAVNLPGFGTTTTTPPPTTTGPPNPRASRPPAQPSGLSFQNKRPDMEWNDLPEDMVSSSKNSSRSDLLAPPTSSSRSSSTGRKKKDRAYPTAAFGN</sequence>
<dbReference type="Gene3D" id="3.40.630.30">
    <property type="match status" value="1"/>
</dbReference>